<proteinExistence type="predicted"/>
<reference evidence="1 2" key="2">
    <citation type="submission" date="2007-08" db="EMBL/GenBank/DDBJ databases">
        <authorList>
            <person name="Fulton L."/>
            <person name="Clifton S."/>
            <person name="Fulton B."/>
            <person name="Xu J."/>
            <person name="Minx P."/>
            <person name="Pepin K.H."/>
            <person name="Johnson M."/>
            <person name="Thiruvilangam P."/>
            <person name="Bhonagiri V."/>
            <person name="Nash W.E."/>
            <person name="Wang C."/>
            <person name="Mardis E.R."/>
            <person name="Wilson R.K."/>
        </authorList>
    </citation>
    <scope>NUCLEOTIDE SEQUENCE [LARGE SCALE GENOMIC DNA]</scope>
    <source>
        <strain evidence="1 2">DSM 753</strain>
    </source>
</reference>
<comment type="caution">
    <text evidence="1">The sequence shown here is derived from an EMBL/GenBank/DDBJ whole genome shotgun (WGS) entry which is preliminary data.</text>
</comment>
<organism evidence="1 2">
    <name type="scientific">[Clostridium] leptum DSM 753</name>
    <dbReference type="NCBI Taxonomy" id="428125"/>
    <lineage>
        <taxon>Bacteria</taxon>
        <taxon>Bacillati</taxon>
        <taxon>Bacillota</taxon>
        <taxon>Clostridia</taxon>
        <taxon>Eubacteriales</taxon>
        <taxon>Oscillospiraceae</taxon>
        <taxon>Oscillospiraceae incertae sedis</taxon>
    </lineage>
</organism>
<dbReference type="HOGENOM" id="CLU_3060199_0_0_9"/>
<name>A7VY94_9FIRM</name>
<dbReference type="EMBL" id="ABCB02000021">
    <property type="protein sequence ID" value="EDO59521.1"/>
    <property type="molecule type" value="Genomic_DNA"/>
</dbReference>
<gene>
    <name evidence="1" type="ORF">CLOLEP_03571</name>
</gene>
<protein>
    <submittedName>
        <fullName evidence="1">Uncharacterized protein</fullName>
    </submittedName>
</protein>
<accession>A7VY94</accession>
<evidence type="ECO:0000313" key="2">
    <source>
        <dbReference type="Proteomes" id="UP000003490"/>
    </source>
</evidence>
<sequence length="53" mass="5937">MYRGARIFGRLRNEKRKSCGERGLRKGKARCGAAGGSREKPCENAEEEYAFGK</sequence>
<evidence type="ECO:0000313" key="1">
    <source>
        <dbReference type="EMBL" id="EDO59521.1"/>
    </source>
</evidence>
<reference evidence="1 2" key="1">
    <citation type="submission" date="2007-08" db="EMBL/GenBank/DDBJ databases">
        <title>Draft genome sequence of Clostridium leptum (DSM 753).</title>
        <authorList>
            <person name="Sudarsanam P."/>
            <person name="Ley R."/>
            <person name="Guruge J."/>
            <person name="Turnbaugh P.J."/>
            <person name="Mahowald M."/>
            <person name="Liep D."/>
            <person name="Gordon J."/>
        </authorList>
    </citation>
    <scope>NUCLEOTIDE SEQUENCE [LARGE SCALE GENOMIC DNA]</scope>
    <source>
        <strain evidence="1 2">DSM 753</strain>
    </source>
</reference>
<dbReference type="Proteomes" id="UP000003490">
    <property type="component" value="Unassembled WGS sequence"/>
</dbReference>
<dbReference type="AlphaFoldDB" id="A7VY94"/>